<dbReference type="Proteomes" id="UP000182692">
    <property type="component" value="Unassembled WGS sequence"/>
</dbReference>
<dbReference type="OrthoDB" id="9781621at2"/>
<dbReference type="InterPro" id="IPR036188">
    <property type="entry name" value="FAD/NAD-bd_sf"/>
</dbReference>
<dbReference type="SUPFAM" id="SSF51905">
    <property type="entry name" value="FAD/NAD(P)-binding domain"/>
    <property type="match status" value="2"/>
</dbReference>
<evidence type="ECO:0000256" key="3">
    <source>
        <dbReference type="ARBA" id="ARBA00022630"/>
    </source>
</evidence>
<comment type="cofactor">
    <cofactor evidence="1">
        <name>FAD</name>
        <dbReference type="ChEBI" id="CHEBI:57692"/>
    </cofactor>
</comment>
<dbReference type="PRINTS" id="PR00411">
    <property type="entry name" value="PNDRDTASEI"/>
</dbReference>
<dbReference type="InterPro" id="IPR051169">
    <property type="entry name" value="NADH-Q_oxidoreductase"/>
</dbReference>
<organism evidence="7 8">
    <name type="scientific">Enterovibrio norvegicus DSM 15893</name>
    <dbReference type="NCBI Taxonomy" id="1121869"/>
    <lineage>
        <taxon>Bacteria</taxon>
        <taxon>Pseudomonadati</taxon>
        <taxon>Pseudomonadota</taxon>
        <taxon>Gammaproteobacteria</taxon>
        <taxon>Vibrionales</taxon>
        <taxon>Vibrionaceae</taxon>
        <taxon>Enterovibrio</taxon>
    </lineage>
</organism>
<keyword evidence="3" id="KW-0285">Flavoprotein</keyword>
<proteinExistence type="inferred from homology"/>
<keyword evidence="4" id="KW-0274">FAD</keyword>
<evidence type="ECO:0000256" key="5">
    <source>
        <dbReference type="ARBA" id="ARBA00023002"/>
    </source>
</evidence>
<evidence type="ECO:0000259" key="6">
    <source>
        <dbReference type="Pfam" id="PF07992"/>
    </source>
</evidence>
<dbReference type="EMBL" id="FOWR01000006">
    <property type="protein sequence ID" value="SFP01333.1"/>
    <property type="molecule type" value="Genomic_DNA"/>
</dbReference>
<dbReference type="Pfam" id="PF07992">
    <property type="entry name" value="Pyr_redox_2"/>
    <property type="match status" value="1"/>
</dbReference>
<dbReference type="GO" id="GO:0019646">
    <property type="term" value="P:aerobic electron transport chain"/>
    <property type="evidence" value="ECO:0007669"/>
    <property type="project" value="TreeGrafter"/>
</dbReference>
<reference evidence="7 8" key="1">
    <citation type="submission" date="2016-10" db="EMBL/GenBank/DDBJ databases">
        <authorList>
            <person name="de Groot N.N."/>
        </authorList>
    </citation>
    <scope>NUCLEOTIDE SEQUENCE [LARGE SCALE GENOMIC DNA]</scope>
    <source>
        <strain evidence="7 8">DSM 15893</strain>
    </source>
</reference>
<evidence type="ECO:0000256" key="2">
    <source>
        <dbReference type="ARBA" id="ARBA00005272"/>
    </source>
</evidence>
<evidence type="ECO:0000256" key="1">
    <source>
        <dbReference type="ARBA" id="ARBA00001974"/>
    </source>
</evidence>
<dbReference type="GO" id="GO:0003955">
    <property type="term" value="F:NAD(P)H dehydrogenase (quinone) activity"/>
    <property type="evidence" value="ECO:0007669"/>
    <property type="project" value="TreeGrafter"/>
</dbReference>
<dbReference type="STRING" id="1121869.SAMN03084138_01100"/>
<dbReference type="PANTHER" id="PTHR42913:SF3">
    <property type="entry name" value="64 KDA MITOCHONDRIAL NADH DEHYDROGENASE (EUROFUNG)"/>
    <property type="match status" value="1"/>
</dbReference>
<dbReference type="InterPro" id="IPR023753">
    <property type="entry name" value="FAD/NAD-binding_dom"/>
</dbReference>
<dbReference type="PRINTS" id="PR00368">
    <property type="entry name" value="FADPNR"/>
</dbReference>
<gene>
    <name evidence="7" type="ORF">SAMN03084138_01100</name>
</gene>
<comment type="similarity">
    <text evidence="2">Belongs to the NADH dehydrogenase family.</text>
</comment>
<evidence type="ECO:0000313" key="8">
    <source>
        <dbReference type="Proteomes" id="UP000182692"/>
    </source>
</evidence>
<evidence type="ECO:0000256" key="4">
    <source>
        <dbReference type="ARBA" id="ARBA00022827"/>
    </source>
</evidence>
<name>A0A1I5LVX9_9GAMM</name>
<dbReference type="Gene3D" id="3.50.50.100">
    <property type="match status" value="1"/>
</dbReference>
<dbReference type="GeneID" id="35872339"/>
<sequence length="409" mass="45320">MSKQKKKTIVIGGGAAGLELVTRLGRDKHDEVVLVEPSSHHFWKPRLHEIAAGTFDEELDAVSYLKHALCNKYRYLQGRMTGVDRAAKTLQVKTAEGRLVTEHYDRLVIAVGAVSNDFKTPGVASHCMFLDSAEQAHNVWQRINPLLRAQGEHRISIVGAGATGVELVAELAKVSQKLSRYNTGSELQITLIEAADRVLPMSPECMSGKVQSMLEKQGIRVLTNTRIQQAKSGALITAKGEVIESDVQVWAAGIKCADWLTQLDGLETNRIHQLKVLPTLQSTLDENIFVIGDSAECPQPDGGFVPPRAQAANQAATHLAKQFKRQRKGKDLQPFVFNDGGMLVALGHDYAVGAVMNDRVVLRGRQVRKLYDTIFRLHQQVLFGWGRVTRLMVLKRIKCLMNPYYNGRA</sequence>
<accession>A0A1I5LVX9</accession>
<evidence type="ECO:0000313" key="7">
    <source>
        <dbReference type="EMBL" id="SFP01333.1"/>
    </source>
</evidence>
<keyword evidence="5" id="KW-0560">Oxidoreductase</keyword>
<protein>
    <submittedName>
        <fullName evidence="7">NADH dehydrogenase</fullName>
    </submittedName>
</protein>
<dbReference type="PANTHER" id="PTHR42913">
    <property type="entry name" value="APOPTOSIS-INDUCING FACTOR 1"/>
    <property type="match status" value="1"/>
</dbReference>
<feature type="domain" description="FAD/NAD(P)-binding" evidence="6">
    <location>
        <begin position="7"/>
        <end position="315"/>
    </location>
</feature>
<dbReference type="AlphaFoldDB" id="A0A1I5LVX9"/>
<dbReference type="RefSeq" id="WP_074925634.1">
    <property type="nucleotide sequence ID" value="NZ_FOWR01000006.1"/>
</dbReference>